<sequence length="211" mass="22424">MPVAGPSRTKKVTFAIDDSDKEDGQVPAAAGSSTSSAPSTTTSIEAPRADSSSSSVTASSLPRTTSDPTLDTEVLGRFQTRSRSRKGKSKEVAKEDVTNTHLSPHDPAPSEMPIAGPSHKANVKFVGNGDQPIGARTPEDGPQTIVARPSRRSAHQPRVGTRRSPRDHSATPSLHPPVEKVDWEDYAVQKGKKRAPAHSNARAPAKKKKKT</sequence>
<accession>A0A0D7AVG2</accession>
<feature type="compositionally biased region" description="Basic and acidic residues" evidence="1">
    <location>
        <begin position="89"/>
        <end position="98"/>
    </location>
</feature>
<evidence type="ECO:0000313" key="2">
    <source>
        <dbReference type="EMBL" id="KIY61844.1"/>
    </source>
</evidence>
<dbReference type="AlphaFoldDB" id="A0A0D7AVG2"/>
<name>A0A0D7AVG2_9AGAR</name>
<organism evidence="2 3">
    <name type="scientific">Cylindrobasidium torrendii FP15055 ss-10</name>
    <dbReference type="NCBI Taxonomy" id="1314674"/>
    <lineage>
        <taxon>Eukaryota</taxon>
        <taxon>Fungi</taxon>
        <taxon>Dikarya</taxon>
        <taxon>Basidiomycota</taxon>
        <taxon>Agaricomycotina</taxon>
        <taxon>Agaricomycetes</taxon>
        <taxon>Agaricomycetidae</taxon>
        <taxon>Agaricales</taxon>
        <taxon>Marasmiineae</taxon>
        <taxon>Physalacriaceae</taxon>
        <taxon>Cylindrobasidium</taxon>
    </lineage>
</organism>
<feature type="compositionally biased region" description="Low complexity" evidence="1">
    <location>
        <begin position="27"/>
        <end position="60"/>
    </location>
</feature>
<gene>
    <name evidence="2" type="ORF">CYLTODRAFT_495003</name>
</gene>
<feature type="compositionally biased region" description="Basic residues" evidence="1">
    <location>
        <begin position="149"/>
        <end position="163"/>
    </location>
</feature>
<dbReference type="EMBL" id="KN880861">
    <property type="protein sequence ID" value="KIY61844.1"/>
    <property type="molecule type" value="Genomic_DNA"/>
</dbReference>
<proteinExistence type="predicted"/>
<evidence type="ECO:0000256" key="1">
    <source>
        <dbReference type="SAM" id="MobiDB-lite"/>
    </source>
</evidence>
<keyword evidence="3" id="KW-1185">Reference proteome</keyword>
<reference evidence="2 3" key="1">
    <citation type="journal article" date="2015" name="Fungal Genet. Biol.">
        <title>Evolution of novel wood decay mechanisms in Agaricales revealed by the genome sequences of Fistulina hepatica and Cylindrobasidium torrendii.</title>
        <authorList>
            <person name="Floudas D."/>
            <person name="Held B.W."/>
            <person name="Riley R."/>
            <person name="Nagy L.G."/>
            <person name="Koehler G."/>
            <person name="Ransdell A.S."/>
            <person name="Younus H."/>
            <person name="Chow J."/>
            <person name="Chiniquy J."/>
            <person name="Lipzen A."/>
            <person name="Tritt A."/>
            <person name="Sun H."/>
            <person name="Haridas S."/>
            <person name="LaButti K."/>
            <person name="Ohm R.A."/>
            <person name="Kues U."/>
            <person name="Blanchette R.A."/>
            <person name="Grigoriev I.V."/>
            <person name="Minto R.E."/>
            <person name="Hibbett D.S."/>
        </authorList>
    </citation>
    <scope>NUCLEOTIDE SEQUENCE [LARGE SCALE GENOMIC DNA]</scope>
    <source>
        <strain evidence="2 3">FP15055 ss-10</strain>
    </source>
</reference>
<protein>
    <submittedName>
        <fullName evidence="2">Uncharacterized protein</fullName>
    </submittedName>
</protein>
<evidence type="ECO:0000313" key="3">
    <source>
        <dbReference type="Proteomes" id="UP000054007"/>
    </source>
</evidence>
<dbReference type="Proteomes" id="UP000054007">
    <property type="component" value="Unassembled WGS sequence"/>
</dbReference>
<feature type="region of interest" description="Disordered" evidence="1">
    <location>
        <begin position="1"/>
        <end position="211"/>
    </location>
</feature>